<evidence type="ECO:0000256" key="18">
    <source>
        <dbReference type="PIRSR" id="PIRSR634016-1"/>
    </source>
</evidence>
<evidence type="ECO:0000313" key="27">
    <source>
        <dbReference type="EMBL" id="JAG51693.1"/>
    </source>
</evidence>
<evidence type="ECO:0000256" key="12">
    <source>
        <dbReference type="ARBA" id="ARBA00022968"/>
    </source>
</evidence>
<dbReference type="PANTHER" id="PTHR11533">
    <property type="entry name" value="PROTEASE M1 ZINC METALLOPROTEASE"/>
    <property type="match status" value="1"/>
</dbReference>
<keyword evidence="11 19" id="KW-0862">Zinc</keyword>
<proteinExistence type="inferred from homology"/>
<feature type="binding site" evidence="19">
    <location>
        <position position="343"/>
    </location>
    <ligand>
        <name>Zn(2+)</name>
        <dbReference type="ChEBI" id="CHEBI:29105"/>
        <note>catalytic</note>
    </ligand>
</feature>
<dbReference type="Gene3D" id="1.10.390.10">
    <property type="entry name" value="Neutral Protease Domain 2"/>
    <property type="match status" value="1"/>
</dbReference>
<comment type="cofactor">
    <cofactor evidence="19 21">
        <name>Zn(2+)</name>
        <dbReference type="ChEBI" id="CHEBI:29105"/>
    </cofactor>
    <text evidence="19 21">Binds 1 zinc ion per subunit.</text>
</comment>
<name>A0A0A9WBN0_LYGHE</name>
<evidence type="ECO:0000256" key="6">
    <source>
        <dbReference type="ARBA" id="ARBA00022670"/>
    </source>
</evidence>
<organism evidence="26">
    <name type="scientific">Lygus hesperus</name>
    <name type="common">Western plant bug</name>
    <dbReference type="NCBI Taxonomy" id="30085"/>
    <lineage>
        <taxon>Eukaryota</taxon>
        <taxon>Metazoa</taxon>
        <taxon>Ecdysozoa</taxon>
        <taxon>Arthropoda</taxon>
        <taxon>Hexapoda</taxon>
        <taxon>Insecta</taxon>
        <taxon>Pterygota</taxon>
        <taxon>Neoptera</taxon>
        <taxon>Paraneoptera</taxon>
        <taxon>Hemiptera</taxon>
        <taxon>Heteroptera</taxon>
        <taxon>Panheteroptera</taxon>
        <taxon>Cimicomorpha</taxon>
        <taxon>Miridae</taxon>
        <taxon>Mirini</taxon>
        <taxon>Lygus</taxon>
    </lineage>
</organism>
<dbReference type="GO" id="GO:0005615">
    <property type="term" value="C:extracellular space"/>
    <property type="evidence" value="ECO:0007669"/>
    <property type="project" value="TreeGrafter"/>
</dbReference>
<evidence type="ECO:0000256" key="8">
    <source>
        <dbReference type="ARBA" id="ARBA00022723"/>
    </source>
</evidence>
<evidence type="ECO:0000256" key="16">
    <source>
        <dbReference type="ARBA" id="ARBA00023180"/>
    </source>
</evidence>
<gene>
    <name evidence="26" type="primary">ANPEP_3</name>
    <name evidence="26" type="ORF">CM83_75144</name>
</gene>
<keyword evidence="13" id="KW-1133">Transmembrane helix</keyword>
<keyword evidence="10 21" id="KW-0378">Hydrolase</keyword>
<dbReference type="EMBL" id="GBRD01014133">
    <property type="protein sequence ID" value="JAG51693.1"/>
    <property type="molecule type" value="Transcribed_RNA"/>
</dbReference>
<dbReference type="InterPro" id="IPR027268">
    <property type="entry name" value="Peptidase_M4/M1_CTD_sf"/>
</dbReference>
<evidence type="ECO:0000256" key="21">
    <source>
        <dbReference type="RuleBase" id="RU364040"/>
    </source>
</evidence>
<dbReference type="GO" id="GO:0005737">
    <property type="term" value="C:cytoplasm"/>
    <property type="evidence" value="ECO:0007669"/>
    <property type="project" value="TreeGrafter"/>
</dbReference>
<reference evidence="26" key="1">
    <citation type="journal article" date="2014" name="PLoS ONE">
        <title>Transcriptome-Based Identification of ABC Transporters in the Western Tarnished Plant Bug Lygus hesperus.</title>
        <authorList>
            <person name="Hull J.J."/>
            <person name="Chaney K."/>
            <person name="Geib S.M."/>
            <person name="Fabrick J.A."/>
            <person name="Brent C.S."/>
            <person name="Walsh D."/>
            <person name="Lavine L.C."/>
        </authorList>
    </citation>
    <scope>NUCLEOTIDE SEQUENCE</scope>
</reference>
<comment type="subcellular location">
    <subcellularLocation>
        <location evidence="2">Cell membrane</location>
        <topology evidence="2">Lipid-anchor</topology>
        <topology evidence="2">GPI-anchor</topology>
    </subcellularLocation>
    <subcellularLocation>
        <location evidence="1">Membrane</location>
        <topology evidence="1">Single-pass type II membrane protein</topology>
    </subcellularLocation>
</comment>
<accession>A0A0A9WBN0</accession>
<dbReference type="GO" id="GO:0042277">
    <property type="term" value="F:peptide binding"/>
    <property type="evidence" value="ECO:0007669"/>
    <property type="project" value="TreeGrafter"/>
</dbReference>
<dbReference type="GO" id="GO:0070006">
    <property type="term" value="F:metalloaminopeptidase activity"/>
    <property type="evidence" value="ECO:0007669"/>
    <property type="project" value="TreeGrafter"/>
</dbReference>
<dbReference type="InterPro" id="IPR042097">
    <property type="entry name" value="Aminopeptidase_N-like_N_sf"/>
</dbReference>
<dbReference type="EC" id="3.4.11.-" evidence="21"/>
<sequence>MDFVIFKMIWVALVVALSMSVTAKEHASYRLPEHVKPTHYRLDLITDLEKFKFSGEVWIKINCLKATSSITLHSVDLDIDQSAVMVKEIGPESADGVAIKVVEQKAVPKHEFHTVKLDQNLKSGRSYLVYIPFTGNLEPSLSGYYRSSYLDRKSNTTRWLGVTQFEPSDARRAFPCFDEPEMKAKFSIRLAHKDSFSSVSNMPLVKTIPMKNRKGWSWDEFQESVPMSTYLVAWMVSDFSHGDAPLRPNNVKFRIWARSEAMNQIGLASDVGPRILEFYEELFDVKYPLPKQDMAAIPDFSAGAMENWGLITYRETELLYDEKAPSVYAQERVAYVVAHELAHQWFGNLVTMKWWTDLWLNEGFATYIGTLGVHNVLPELNYLNEQSMNYIETVFALDSLKSSHQISIPVGPPSEVNEIFDAISYKKGATIIRMMHNFLGDSFKLGVTKYLQTHKFGNAEQDDLWSALTEQAHNDGVLPPELTVKEIMDSWTLQTGHPILYVERDYSTGKAYVSQSRFLMIPPAMDEAVNETCWWFPLTYTTQSTADFKSTAPKDWLRCGQERVPLENLEIGEDEWLIVNLELTALARVMYDANNWELIIKSLNSPQYNTIGTLNRAGLLIDAFDLANRGDLSYETALQMSAYLFQETEYIPLSKGLGGLGYIGGMLHRTPNYGIYKQYMRAILTPFFERYGKLSEVPKGNDEIKKHILLSRKFCHFDVGDCSKQAKQLFKLWAEADLEVENPLCVINIPKPQFKDFSGMRRYRRRHSMRYVHRRSRRPHHSGYGSNVYYFAPKEDFPGTEDGTDTECVPADLQAMVLCTAVKYGTESTWDQVYERYLKSNVASEKSMLLRALGCTREVWILQRYMAWSIDATSTIRKQDSISVFAYIANSDEGFYLAFDFLQRNLKAIHKYHQPRNDKVGRYFKSIAKGVMSQDEMDRLRSLYELNAELFEGSKLAVQQGLENAALNIKWHADNYEKISAMMSK</sequence>
<evidence type="ECO:0000256" key="22">
    <source>
        <dbReference type="SAM" id="SignalP"/>
    </source>
</evidence>
<evidence type="ECO:0000256" key="11">
    <source>
        <dbReference type="ARBA" id="ARBA00022833"/>
    </source>
</evidence>
<dbReference type="GO" id="GO:0043171">
    <property type="term" value="P:peptide catabolic process"/>
    <property type="evidence" value="ECO:0007669"/>
    <property type="project" value="TreeGrafter"/>
</dbReference>
<evidence type="ECO:0000259" key="25">
    <source>
        <dbReference type="Pfam" id="PF17900"/>
    </source>
</evidence>
<reference evidence="26" key="2">
    <citation type="submission" date="2014-07" db="EMBL/GenBank/DDBJ databases">
        <authorList>
            <person name="Hull J."/>
        </authorList>
    </citation>
    <scope>NUCLEOTIDE SEQUENCE</scope>
</reference>
<evidence type="ECO:0000256" key="13">
    <source>
        <dbReference type="ARBA" id="ARBA00022989"/>
    </source>
</evidence>
<feature type="chain" id="PRO_5015033672" description="Aminopeptidase" evidence="22">
    <location>
        <begin position="24"/>
        <end position="985"/>
    </location>
</feature>
<keyword evidence="12" id="KW-0735">Signal-anchor</keyword>
<dbReference type="InterPro" id="IPR024571">
    <property type="entry name" value="ERAP1-like_C_dom"/>
</dbReference>
<keyword evidence="15" id="KW-0472">Membrane</keyword>
<dbReference type="SUPFAM" id="SSF55486">
    <property type="entry name" value="Metalloproteases ('zincins'), catalytic domain"/>
    <property type="match status" value="1"/>
</dbReference>
<feature type="domain" description="Peptidase M1 membrane alanine aminopeptidase" evidence="23">
    <location>
        <begin position="270"/>
        <end position="491"/>
    </location>
</feature>
<dbReference type="CDD" id="cd09601">
    <property type="entry name" value="M1_APN-Q_like"/>
    <property type="match status" value="1"/>
</dbReference>
<keyword evidence="6 21" id="KW-0645">Protease</keyword>
<dbReference type="GO" id="GO:0006508">
    <property type="term" value="P:proteolysis"/>
    <property type="evidence" value="ECO:0007669"/>
    <property type="project" value="UniProtKB-KW"/>
</dbReference>
<evidence type="ECO:0000313" key="26">
    <source>
        <dbReference type="EMBL" id="JAG04816.1"/>
    </source>
</evidence>
<protein>
    <recommendedName>
        <fullName evidence="21">Aminopeptidase</fullName>
        <ecNumber evidence="21">3.4.11.-</ecNumber>
    </recommendedName>
</protein>
<dbReference type="Pfam" id="PF17900">
    <property type="entry name" value="Peptidase_M1_N"/>
    <property type="match status" value="1"/>
</dbReference>
<keyword evidence="14 21" id="KW-0482">Metalloprotease</keyword>
<evidence type="ECO:0000256" key="17">
    <source>
        <dbReference type="ARBA" id="ARBA00023288"/>
    </source>
</evidence>
<dbReference type="Gene3D" id="1.25.50.20">
    <property type="match status" value="1"/>
</dbReference>
<evidence type="ECO:0000256" key="1">
    <source>
        <dbReference type="ARBA" id="ARBA00004606"/>
    </source>
</evidence>
<keyword evidence="16" id="KW-0325">Glycoprotein</keyword>
<evidence type="ECO:0000256" key="4">
    <source>
        <dbReference type="ARBA" id="ARBA00022475"/>
    </source>
</evidence>
<keyword evidence="5" id="KW-0336">GPI-anchor</keyword>
<feature type="domain" description="ERAP1-like C-terminal" evidence="24">
    <location>
        <begin position="576"/>
        <end position="736"/>
    </location>
</feature>
<feature type="binding site" evidence="19">
    <location>
        <position position="339"/>
    </location>
    <ligand>
        <name>Zn(2+)</name>
        <dbReference type="ChEBI" id="CHEBI:29105"/>
        <note>catalytic</note>
    </ligand>
</feature>
<keyword evidence="8 19" id="KW-0479">Metal-binding</keyword>
<dbReference type="PANTHER" id="PTHR11533:SF253">
    <property type="entry name" value="AMINOPEPTIDASE-RELATED"/>
    <property type="match status" value="1"/>
</dbReference>
<evidence type="ECO:0000259" key="23">
    <source>
        <dbReference type="Pfam" id="PF01433"/>
    </source>
</evidence>
<dbReference type="SUPFAM" id="SSF63737">
    <property type="entry name" value="Leukotriene A4 hydrolase N-terminal domain"/>
    <property type="match status" value="1"/>
</dbReference>
<dbReference type="PRINTS" id="PR00756">
    <property type="entry name" value="ALADIPTASE"/>
</dbReference>
<keyword evidence="4" id="KW-1003">Cell membrane</keyword>
<evidence type="ECO:0000256" key="19">
    <source>
        <dbReference type="PIRSR" id="PIRSR634016-3"/>
    </source>
</evidence>
<keyword evidence="9 22" id="KW-0732">Signal</keyword>
<evidence type="ECO:0000256" key="10">
    <source>
        <dbReference type="ARBA" id="ARBA00022801"/>
    </source>
</evidence>
<dbReference type="InterPro" id="IPR050344">
    <property type="entry name" value="Peptidase_M1_aminopeptidases"/>
</dbReference>
<reference evidence="27" key="3">
    <citation type="submission" date="2014-09" db="EMBL/GenBank/DDBJ databases">
        <authorList>
            <person name="Magalhaes I.L.F."/>
            <person name="Oliveira U."/>
            <person name="Santos F.R."/>
            <person name="Vidigal T.H.D.A."/>
            <person name="Brescovit A.D."/>
            <person name="Santos A.J."/>
        </authorList>
    </citation>
    <scope>NUCLEOTIDE SEQUENCE</scope>
</reference>
<evidence type="ECO:0000256" key="3">
    <source>
        <dbReference type="ARBA" id="ARBA00010136"/>
    </source>
</evidence>
<evidence type="ECO:0000256" key="9">
    <source>
        <dbReference type="ARBA" id="ARBA00022729"/>
    </source>
</evidence>
<dbReference type="GO" id="GO:0098552">
    <property type="term" value="C:side of membrane"/>
    <property type="evidence" value="ECO:0007669"/>
    <property type="project" value="UniProtKB-KW"/>
</dbReference>
<dbReference type="AlphaFoldDB" id="A0A0A9WBN0"/>
<dbReference type="InterPro" id="IPR001930">
    <property type="entry name" value="Peptidase_M1"/>
</dbReference>
<dbReference type="InterPro" id="IPR034016">
    <property type="entry name" value="M1_APN-typ"/>
</dbReference>
<dbReference type="InterPro" id="IPR045357">
    <property type="entry name" value="Aminopeptidase_N-like_N"/>
</dbReference>
<evidence type="ECO:0000256" key="20">
    <source>
        <dbReference type="PIRSR" id="PIRSR634016-4"/>
    </source>
</evidence>
<dbReference type="Pfam" id="PF11838">
    <property type="entry name" value="ERAP1_C"/>
    <property type="match status" value="2"/>
</dbReference>
<feature type="active site" description="Proton acceptor" evidence="18">
    <location>
        <position position="340"/>
    </location>
</feature>
<evidence type="ECO:0000259" key="24">
    <source>
        <dbReference type="Pfam" id="PF11838"/>
    </source>
</evidence>
<evidence type="ECO:0000256" key="15">
    <source>
        <dbReference type="ARBA" id="ARBA00023136"/>
    </source>
</evidence>
<feature type="signal peptide" evidence="22">
    <location>
        <begin position="1"/>
        <end position="23"/>
    </location>
</feature>
<dbReference type="FunFam" id="2.60.40.1730:FF:000012">
    <property type="entry name" value="Aminopeptidase N"/>
    <property type="match status" value="1"/>
</dbReference>
<feature type="binding site" evidence="19">
    <location>
        <position position="362"/>
    </location>
    <ligand>
        <name>Zn(2+)</name>
        <dbReference type="ChEBI" id="CHEBI:29105"/>
        <note>catalytic</note>
    </ligand>
</feature>
<keyword evidence="17" id="KW-0449">Lipoprotein</keyword>
<evidence type="ECO:0000256" key="14">
    <source>
        <dbReference type="ARBA" id="ARBA00023049"/>
    </source>
</evidence>
<feature type="domain" description="ERAP1-like C-terminal" evidence="24">
    <location>
        <begin position="797"/>
        <end position="965"/>
    </location>
</feature>
<dbReference type="FunFam" id="2.60.40.1910:FF:000008">
    <property type="entry name" value="Aminopeptidase"/>
    <property type="match status" value="1"/>
</dbReference>
<dbReference type="MEROPS" id="M01.A09"/>
<dbReference type="Gene3D" id="2.60.40.1730">
    <property type="entry name" value="tricorn interacting facor f3 domain"/>
    <property type="match status" value="1"/>
</dbReference>
<comment type="similarity">
    <text evidence="3 21">Belongs to the peptidase M1 family.</text>
</comment>
<dbReference type="GO" id="GO:0008270">
    <property type="term" value="F:zinc ion binding"/>
    <property type="evidence" value="ECO:0007669"/>
    <property type="project" value="UniProtKB-UniRule"/>
</dbReference>
<dbReference type="FunFam" id="1.10.390.10:FF:000016">
    <property type="entry name" value="Glutamyl aminopeptidase"/>
    <property type="match status" value="1"/>
</dbReference>
<evidence type="ECO:0000256" key="7">
    <source>
        <dbReference type="ARBA" id="ARBA00022692"/>
    </source>
</evidence>
<keyword evidence="21 26" id="KW-0031">Aminopeptidase</keyword>
<dbReference type="Gene3D" id="2.60.40.1910">
    <property type="match status" value="1"/>
</dbReference>
<feature type="domain" description="Aminopeptidase N-like N-terminal" evidence="25">
    <location>
        <begin position="36"/>
        <end position="231"/>
    </location>
</feature>
<evidence type="ECO:0000256" key="5">
    <source>
        <dbReference type="ARBA" id="ARBA00022622"/>
    </source>
</evidence>
<dbReference type="Pfam" id="PF01433">
    <property type="entry name" value="Peptidase_M1"/>
    <property type="match status" value="1"/>
</dbReference>
<dbReference type="EMBL" id="GBHO01038788">
    <property type="protein sequence ID" value="JAG04816.1"/>
    <property type="molecule type" value="Transcribed_RNA"/>
</dbReference>
<dbReference type="GO" id="GO:0005886">
    <property type="term" value="C:plasma membrane"/>
    <property type="evidence" value="ECO:0007669"/>
    <property type="project" value="UniProtKB-SubCell"/>
</dbReference>
<feature type="site" description="Transition state stabilizer" evidence="20">
    <location>
        <position position="425"/>
    </location>
</feature>
<dbReference type="InterPro" id="IPR014782">
    <property type="entry name" value="Peptidase_M1_dom"/>
</dbReference>
<evidence type="ECO:0000256" key="2">
    <source>
        <dbReference type="ARBA" id="ARBA00004609"/>
    </source>
</evidence>
<keyword evidence="7" id="KW-0812">Transmembrane</keyword>